<dbReference type="EMBL" id="JAUSWP010000001">
    <property type="protein sequence ID" value="MDQ0567523.1"/>
    <property type="molecule type" value="Genomic_DNA"/>
</dbReference>
<dbReference type="SUPFAM" id="SSF52540">
    <property type="entry name" value="P-loop containing nucleoside triphosphate hydrolases"/>
    <property type="match status" value="1"/>
</dbReference>
<dbReference type="Proteomes" id="UP001236620">
    <property type="component" value="Unassembled WGS sequence"/>
</dbReference>
<dbReference type="Pfam" id="PF01695">
    <property type="entry name" value="IstB_IS21"/>
    <property type="match status" value="1"/>
</dbReference>
<evidence type="ECO:0000259" key="1">
    <source>
        <dbReference type="SMART" id="SM00382"/>
    </source>
</evidence>
<proteinExistence type="predicted"/>
<dbReference type="InterPro" id="IPR003593">
    <property type="entry name" value="AAA+_ATPase"/>
</dbReference>
<name>A0ABU0NDJ7_9MOLU</name>
<feature type="domain" description="AAA+ ATPase" evidence="1">
    <location>
        <begin position="148"/>
        <end position="278"/>
    </location>
</feature>
<dbReference type="PANTHER" id="PTHR30050:SF8">
    <property type="entry name" value="PRIMOSOMAL PROTEIN DNAI"/>
    <property type="match status" value="1"/>
</dbReference>
<gene>
    <name evidence="2" type="ORF">J2Z63_000144</name>
</gene>
<comment type="caution">
    <text evidence="2">The sequence shown here is derived from an EMBL/GenBank/DDBJ whole genome shotgun (WGS) entry which is preliminary data.</text>
</comment>
<dbReference type="SMART" id="SM00382">
    <property type="entry name" value="AAA"/>
    <property type="match status" value="1"/>
</dbReference>
<reference evidence="2" key="1">
    <citation type="submission" date="2023-07" db="EMBL/GenBank/DDBJ databases">
        <title>Genomic Encyclopedia of Type Strains, Phase IV (KMG-IV): sequencing the most valuable type-strain genomes for metagenomic binning, comparative biology and taxonomic classification.</title>
        <authorList>
            <person name="Goeker M."/>
        </authorList>
    </citation>
    <scope>NUCLEOTIDE SEQUENCE [LARGE SCALE GENOMIC DNA]</scope>
    <source>
        <strain evidence="2">DSM 22019</strain>
    </source>
</reference>
<keyword evidence="3" id="KW-1185">Reference proteome</keyword>
<dbReference type="InterPro" id="IPR002611">
    <property type="entry name" value="IstB_ATP-bd"/>
</dbReference>
<dbReference type="PANTHER" id="PTHR30050">
    <property type="entry name" value="CHROMOSOMAL REPLICATION INITIATOR PROTEIN DNAA"/>
    <property type="match status" value="1"/>
</dbReference>
<accession>A0ABU0NDJ7</accession>
<dbReference type="InterPro" id="IPR027417">
    <property type="entry name" value="P-loop_NTPase"/>
</dbReference>
<evidence type="ECO:0000313" key="3">
    <source>
        <dbReference type="Proteomes" id="UP001236620"/>
    </source>
</evidence>
<dbReference type="RefSeq" id="WP_307444070.1">
    <property type="nucleotide sequence ID" value="NZ_JAUSWP010000001.1"/>
</dbReference>
<evidence type="ECO:0000313" key="2">
    <source>
        <dbReference type="EMBL" id="MDQ0567523.1"/>
    </source>
</evidence>
<dbReference type="CDD" id="cd00009">
    <property type="entry name" value="AAA"/>
    <property type="match status" value="1"/>
</dbReference>
<dbReference type="Gene3D" id="3.40.50.300">
    <property type="entry name" value="P-loop containing nucleotide triphosphate hydrolases"/>
    <property type="match status" value="1"/>
</dbReference>
<sequence length="311" mass="36626">MQLEKYKNNKKINNLIIESQKSQTPITDEVLLKNQDILDDFLLFYKECDINKECVQNPKGNQVNIVFENGRFYIQNTACVHKLQQQELDKIINNYLYTDFDVKDFSIVAKDYYFSELTNQEFNLLTNNEKKEKAKILKYALENQKKGNYKGIYLYGPPGVGKTYIFKILANTFSSKDYKVVFCTLRSVIDKVRRSFNGTSKKGLEIVENLKNVDVLFLDDIGGENLSSWSRDDFLFEVLNYRMENKKMTFFTSNFSIKQLKENLRIKTTNKKYADNIDPSVEEIKIERIISRIKTLAFEKEIKWKVKRNSQ</sequence>
<protein>
    <submittedName>
        <fullName evidence="2">Primosomal protein DnaI</fullName>
    </submittedName>
</protein>
<organism evidence="2 3">
    <name type="scientific">Mycoplasma yeatsii</name>
    <dbReference type="NCBI Taxonomy" id="51365"/>
    <lineage>
        <taxon>Bacteria</taxon>
        <taxon>Bacillati</taxon>
        <taxon>Mycoplasmatota</taxon>
        <taxon>Mollicutes</taxon>
        <taxon>Mycoplasmataceae</taxon>
        <taxon>Mycoplasma</taxon>
    </lineage>
</organism>